<dbReference type="InterPro" id="IPR016167">
    <property type="entry name" value="FAD-bd_PCMH_sub1"/>
</dbReference>
<comment type="caution">
    <text evidence="10">The sequence shown here is derived from an EMBL/GenBank/DDBJ whole genome shotgun (WGS) entry which is preliminary data.</text>
</comment>
<dbReference type="EMBL" id="BTGU01000011">
    <property type="protein sequence ID" value="GMN40597.1"/>
    <property type="molecule type" value="Genomic_DNA"/>
</dbReference>
<dbReference type="Proteomes" id="UP001187192">
    <property type="component" value="Unassembled WGS sequence"/>
</dbReference>
<keyword evidence="3" id="KW-0285">Flavoprotein</keyword>
<proteinExistence type="inferred from homology"/>
<keyword evidence="5" id="KW-0274">FAD</keyword>
<reference evidence="10" key="1">
    <citation type="submission" date="2023-07" db="EMBL/GenBank/DDBJ databases">
        <title>draft genome sequence of fig (Ficus carica).</title>
        <authorList>
            <person name="Takahashi T."/>
            <person name="Nishimura K."/>
        </authorList>
    </citation>
    <scope>NUCLEOTIDE SEQUENCE</scope>
</reference>
<dbReference type="Gene3D" id="3.40.462.20">
    <property type="match status" value="1"/>
</dbReference>
<dbReference type="AlphaFoldDB" id="A0AA87ZVP9"/>
<dbReference type="Pfam" id="PF01565">
    <property type="entry name" value="FAD_binding_4"/>
    <property type="match status" value="1"/>
</dbReference>
<feature type="chain" id="PRO_5041739328" description="FAD-binding PCMH-type domain-containing protein" evidence="8">
    <location>
        <begin position="26"/>
        <end position="393"/>
    </location>
</feature>
<name>A0AA87ZVP9_FICCA</name>
<evidence type="ECO:0000256" key="6">
    <source>
        <dbReference type="ARBA" id="ARBA00023157"/>
    </source>
</evidence>
<keyword evidence="6" id="KW-1015">Disulfide bond</keyword>
<keyword evidence="7" id="KW-0325">Glycoprotein</keyword>
<dbReference type="FunFam" id="3.30.43.10:FF:000004">
    <property type="entry name" value="Berberine bridge enzyme-like 15"/>
    <property type="match status" value="1"/>
</dbReference>
<evidence type="ECO:0000259" key="9">
    <source>
        <dbReference type="PROSITE" id="PS51387"/>
    </source>
</evidence>
<sequence length="393" mass="43837">MKFAFSSLIFPSIFLFLSLFSLATSDNTHDNFLQCLSQNLSNPTSIDTNLIYSPINESSYLSVLNFSIQNPRFNSPSTPKPVVIVTPTLASHVQTAIRCSSKHGVQIRIRSGGHDYEGLSYISDVPFVIIDLFNLRTIEVDVENRTAWIGAGATLGEVYYRIAEKSRTLGFPAGVCPTVGVGGHLSGGGYGTMLRKYGLAADNVIDAQTLKEGFLIGNPWEKTYFGLFAAAEERALELNLEQNATQLVHRWQQIADKFHEDLFIRLILQAISTTDQDSGNKTIQVTFNSLFLGGVDRLLPLMQESFPELGLVREDCTEMSWIESTLYFEGFPSGSPLEVLLDRVPRSRLSFKAKSDYVKEPIPETGLEGIWEMVYEEEVGRAIDHESLWRKNG</sequence>
<feature type="domain" description="FAD-binding PCMH-type" evidence="9">
    <location>
        <begin position="77"/>
        <end position="247"/>
    </location>
</feature>
<accession>A0AA87ZVP9</accession>
<evidence type="ECO:0000256" key="4">
    <source>
        <dbReference type="ARBA" id="ARBA00022729"/>
    </source>
</evidence>
<gene>
    <name evidence="10" type="ORF">TIFTF001_009827</name>
</gene>
<dbReference type="SUPFAM" id="SSF56176">
    <property type="entry name" value="FAD-binding/transporter-associated domain-like"/>
    <property type="match status" value="1"/>
</dbReference>
<dbReference type="PANTHER" id="PTHR32448">
    <property type="entry name" value="OS08G0158400 PROTEIN"/>
    <property type="match status" value="1"/>
</dbReference>
<dbReference type="InterPro" id="IPR036318">
    <property type="entry name" value="FAD-bd_PCMH-like_sf"/>
</dbReference>
<evidence type="ECO:0000256" key="7">
    <source>
        <dbReference type="ARBA" id="ARBA00023180"/>
    </source>
</evidence>
<evidence type="ECO:0000256" key="2">
    <source>
        <dbReference type="ARBA" id="ARBA00005466"/>
    </source>
</evidence>
<keyword evidence="4 8" id="KW-0732">Signal</keyword>
<keyword evidence="11" id="KW-1185">Reference proteome</keyword>
<comment type="cofactor">
    <cofactor evidence="1">
        <name>FAD</name>
        <dbReference type="ChEBI" id="CHEBI:57692"/>
    </cofactor>
</comment>
<protein>
    <recommendedName>
        <fullName evidence="9">FAD-binding PCMH-type domain-containing protein</fullName>
    </recommendedName>
</protein>
<dbReference type="GO" id="GO:0071949">
    <property type="term" value="F:FAD binding"/>
    <property type="evidence" value="ECO:0007669"/>
    <property type="project" value="InterPro"/>
</dbReference>
<dbReference type="Gene3D" id="3.30.465.10">
    <property type="match status" value="1"/>
</dbReference>
<feature type="signal peptide" evidence="8">
    <location>
        <begin position="1"/>
        <end position="25"/>
    </location>
</feature>
<dbReference type="InterPro" id="IPR006094">
    <property type="entry name" value="Oxid_FAD_bind_N"/>
</dbReference>
<comment type="similarity">
    <text evidence="2">Belongs to the oxygen-dependent FAD-linked oxidoreductase family.</text>
</comment>
<dbReference type="PROSITE" id="PS51387">
    <property type="entry name" value="FAD_PCMH"/>
    <property type="match status" value="1"/>
</dbReference>
<evidence type="ECO:0000313" key="10">
    <source>
        <dbReference type="EMBL" id="GMN40597.1"/>
    </source>
</evidence>
<evidence type="ECO:0000256" key="8">
    <source>
        <dbReference type="SAM" id="SignalP"/>
    </source>
</evidence>
<dbReference type="GO" id="GO:1901696">
    <property type="term" value="P:cannabinoid biosynthetic process"/>
    <property type="evidence" value="ECO:0007669"/>
    <property type="project" value="UniProtKB-ARBA"/>
</dbReference>
<dbReference type="InterPro" id="IPR016169">
    <property type="entry name" value="FAD-bd_PCMH_sub2"/>
</dbReference>
<dbReference type="Gene3D" id="3.30.43.10">
    <property type="entry name" value="Uridine Diphospho-n-acetylenolpyruvylglucosamine Reductase, domain 2"/>
    <property type="match status" value="1"/>
</dbReference>
<evidence type="ECO:0000256" key="3">
    <source>
        <dbReference type="ARBA" id="ARBA00022630"/>
    </source>
</evidence>
<dbReference type="InterPro" id="IPR016166">
    <property type="entry name" value="FAD-bd_PCMH"/>
</dbReference>
<evidence type="ECO:0000256" key="1">
    <source>
        <dbReference type="ARBA" id="ARBA00001974"/>
    </source>
</evidence>
<evidence type="ECO:0000313" key="11">
    <source>
        <dbReference type="Proteomes" id="UP001187192"/>
    </source>
</evidence>
<organism evidence="10 11">
    <name type="scientific">Ficus carica</name>
    <name type="common">Common fig</name>
    <dbReference type="NCBI Taxonomy" id="3494"/>
    <lineage>
        <taxon>Eukaryota</taxon>
        <taxon>Viridiplantae</taxon>
        <taxon>Streptophyta</taxon>
        <taxon>Embryophyta</taxon>
        <taxon>Tracheophyta</taxon>
        <taxon>Spermatophyta</taxon>
        <taxon>Magnoliopsida</taxon>
        <taxon>eudicotyledons</taxon>
        <taxon>Gunneridae</taxon>
        <taxon>Pentapetalae</taxon>
        <taxon>rosids</taxon>
        <taxon>fabids</taxon>
        <taxon>Rosales</taxon>
        <taxon>Moraceae</taxon>
        <taxon>Ficeae</taxon>
        <taxon>Ficus</taxon>
    </lineage>
</organism>
<evidence type="ECO:0000256" key="5">
    <source>
        <dbReference type="ARBA" id="ARBA00022827"/>
    </source>
</evidence>